<proteinExistence type="predicted"/>
<dbReference type="Proteomes" id="UP000035214">
    <property type="component" value="Unassembled WGS sequence"/>
</dbReference>
<reference evidence="1 2" key="1">
    <citation type="submission" date="2015-04" db="EMBL/GenBank/DDBJ databases">
        <title>Draft Genome Sequences of Eight Spore-Forming Food Isolates of Bacillus cereus Genome sequencing.</title>
        <authorList>
            <person name="Krawcyk A.O."/>
            <person name="de Jong A."/>
            <person name="Eijlander R.T."/>
            <person name="Berendsen E.M."/>
            <person name="Holsappel S."/>
            <person name="Wells-Bennik M."/>
            <person name="Kuipers O.P."/>
        </authorList>
    </citation>
    <scope>NUCLEOTIDE SEQUENCE [LARGE SCALE GENOMIC DNA]</scope>
    <source>
        <strain evidence="1 2">B4077</strain>
    </source>
</reference>
<protein>
    <submittedName>
        <fullName evidence="1">Uncharacterized protein</fullName>
    </submittedName>
</protein>
<gene>
    <name evidence="1" type="ORF">B4077_3353</name>
</gene>
<organism evidence="1 2">
    <name type="scientific">Bacillus cereus</name>
    <dbReference type="NCBI Taxonomy" id="1396"/>
    <lineage>
        <taxon>Bacteria</taxon>
        <taxon>Bacillati</taxon>
        <taxon>Bacillota</taxon>
        <taxon>Bacilli</taxon>
        <taxon>Bacillales</taxon>
        <taxon>Bacillaceae</taxon>
        <taxon>Bacillus</taxon>
        <taxon>Bacillus cereus group</taxon>
    </lineage>
</organism>
<dbReference type="AlphaFoldDB" id="A0A0G8F3U0"/>
<sequence length="39" mass="4673">MSGASNLDTYTYPITKHFHFEYAAIHHKKEHWPTCLCFF</sequence>
<comment type="caution">
    <text evidence="1">The sequence shown here is derived from an EMBL/GenBank/DDBJ whole genome shotgun (WGS) entry which is preliminary data.</text>
</comment>
<name>A0A0G8F3U0_BACCE</name>
<accession>A0A0G8F3U0</accession>
<evidence type="ECO:0000313" key="2">
    <source>
        <dbReference type="Proteomes" id="UP000035214"/>
    </source>
</evidence>
<dbReference type="EMBL" id="LCYI01000017">
    <property type="protein sequence ID" value="KLA31085.1"/>
    <property type="molecule type" value="Genomic_DNA"/>
</dbReference>
<dbReference type="PATRIC" id="fig|1396.428.peg.2734"/>
<evidence type="ECO:0000313" key="1">
    <source>
        <dbReference type="EMBL" id="KLA31085.1"/>
    </source>
</evidence>